<name>A0A7W3JUQ0_9MICO</name>
<dbReference type="AlphaFoldDB" id="A0A7W3JUQ0"/>
<evidence type="ECO:0000313" key="2">
    <source>
        <dbReference type="Proteomes" id="UP000524237"/>
    </source>
</evidence>
<dbReference type="Proteomes" id="UP000524237">
    <property type="component" value="Unassembled WGS sequence"/>
</dbReference>
<organism evidence="1 2">
    <name type="scientific">Alpinimonas psychrophila</name>
    <dbReference type="NCBI Taxonomy" id="748908"/>
    <lineage>
        <taxon>Bacteria</taxon>
        <taxon>Bacillati</taxon>
        <taxon>Actinomycetota</taxon>
        <taxon>Actinomycetes</taxon>
        <taxon>Micrococcales</taxon>
        <taxon>Microbacteriaceae</taxon>
        <taxon>Alpinimonas</taxon>
    </lineage>
</organism>
<sequence length="215" mass="23971">MRYPCVMDIKEFALERGISERRVRALIANGSVRATKRGRAWEIDSDFARNPVPSRRPLSAESRKALSAAIQNRSIASLEGQLRARTAKRIRALREAEDPAALLAEWWGNTAPTIIDATSSMVVRAIAGDHNSVRTQLRRRPTLYLRRPEDLASAVLSERTIRGLSVQALAVNVDLTPRQVRRIEHADPDSVGSIRRVLRALDIEATALPTPRGDR</sequence>
<keyword evidence="2" id="KW-1185">Reference proteome</keyword>
<accession>A0A7W3JUQ0</accession>
<protein>
    <submittedName>
        <fullName evidence="1">Uncharacterized protein</fullName>
    </submittedName>
</protein>
<dbReference type="EMBL" id="JACGWU010000005">
    <property type="protein sequence ID" value="MBA8829555.1"/>
    <property type="molecule type" value="Genomic_DNA"/>
</dbReference>
<dbReference type="RefSeq" id="WP_182484982.1">
    <property type="nucleotide sequence ID" value="NZ_JACGWU010000005.1"/>
</dbReference>
<gene>
    <name evidence="1" type="ORF">FB555_001664</name>
</gene>
<evidence type="ECO:0000313" key="1">
    <source>
        <dbReference type="EMBL" id="MBA8829555.1"/>
    </source>
</evidence>
<reference evidence="1 2" key="1">
    <citation type="submission" date="2020-07" db="EMBL/GenBank/DDBJ databases">
        <title>Sequencing the genomes of 1000 actinobacteria strains.</title>
        <authorList>
            <person name="Klenk H.-P."/>
        </authorList>
    </citation>
    <scope>NUCLEOTIDE SEQUENCE [LARGE SCALE GENOMIC DNA]</scope>
    <source>
        <strain evidence="1 2">DSM 23737</strain>
    </source>
</reference>
<proteinExistence type="predicted"/>
<comment type="caution">
    <text evidence="1">The sequence shown here is derived from an EMBL/GenBank/DDBJ whole genome shotgun (WGS) entry which is preliminary data.</text>
</comment>